<dbReference type="InterPro" id="IPR011006">
    <property type="entry name" value="CheY-like_superfamily"/>
</dbReference>
<dbReference type="EMBL" id="FNOW01000028">
    <property type="protein sequence ID" value="SDY08075.1"/>
    <property type="molecule type" value="Genomic_DNA"/>
</dbReference>
<dbReference type="Proteomes" id="UP000198672">
    <property type="component" value="Unassembled WGS sequence"/>
</dbReference>
<dbReference type="Gene3D" id="3.40.50.2300">
    <property type="match status" value="1"/>
</dbReference>
<comment type="caution">
    <text evidence="1">Lacks conserved residue(s) required for the propagation of feature annotation.</text>
</comment>
<evidence type="ECO:0000313" key="3">
    <source>
        <dbReference type="EMBL" id="SDY08075.1"/>
    </source>
</evidence>
<organism evidence="3 4">
    <name type="scientific">Allochromatium warmingii</name>
    <name type="common">Chromatium warmingii</name>
    <dbReference type="NCBI Taxonomy" id="61595"/>
    <lineage>
        <taxon>Bacteria</taxon>
        <taxon>Pseudomonadati</taxon>
        <taxon>Pseudomonadota</taxon>
        <taxon>Gammaproteobacteria</taxon>
        <taxon>Chromatiales</taxon>
        <taxon>Chromatiaceae</taxon>
        <taxon>Allochromatium</taxon>
    </lineage>
</organism>
<dbReference type="AlphaFoldDB" id="A0A1H3GYP8"/>
<keyword evidence="4" id="KW-1185">Reference proteome</keyword>
<reference evidence="4" key="1">
    <citation type="submission" date="2016-10" db="EMBL/GenBank/DDBJ databases">
        <authorList>
            <person name="Varghese N."/>
            <person name="Submissions S."/>
        </authorList>
    </citation>
    <scope>NUCLEOTIDE SEQUENCE [LARGE SCALE GENOMIC DNA]</scope>
    <source>
        <strain evidence="4">DSM 173</strain>
    </source>
</reference>
<protein>
    <submittedName>
        <fullName evidence="3">Putative two-component system response regulator</fullName>
    </submittedName>
</protein>
<gene>
    <name evidence="3" type="ORF">SAMN05421644_12811</name>
</gene>
<evidence type="ECO:0000313" key="4">
    <source>
        <dbReference type="Proteomes" id="UP000198672"/>
    </source>
</evidence>
<sequence length="83" mass="9432">MLTAEHDPRVKLRALELGVTDFLLKPFDRAEVSSRVRNMLQVWFLNKRVRQQNAELESKVRERTQEFYGRAAGIAGDSGALSG</sequence>
<dbReference type="RefSeq" id="WP_091334180.1">
    <property type="nucleotide sequence ID" value="NZ_FNOW01000028.1"/>
</dbReference>
<dbReference type="STRING" id="61595.SAMN05421644_12811"/>
<accession>A0A1H3GYP8</accession>
<dbReference type="GO" id="GO:0000160">
    <property type="term" value="P:phosphorelay signal transduction system"/>
    <property type="evidence" value="ECO:0007669"/>
    <property type="project" value="InterPro"/>
</dbReference>
<proteinExistence type="predicted"/>
<name>A0A1H3GYP8_ALLWA</name>
<feature type="domain" description="Response regulatory" evidence="2">
    <location>
        <begin position="1"/>
        <end position="40"/>
    </location>
</feature>
<dbReference type="PROSITE" id="PS50110">
    <property type="entry name" value="RESPONSE_REGULATORY"/>
    <property type="match status" value="1"/>
</dbReference>
<evidence type="ECO:0000259" key="2">
    <source>
        <dbReference type="PROSITE" id="PS50110"/>
    </source>
</evidence>
<dbReference type="InterPro" id="IPR001789">
    <property type="entry name" value="Sig_transdc_resp-reg_receiver"/>
</dbReference>
<evidence type="ECO:0000256" key="1">
    <source>
        <dbReference type="PROSITE-ProRule" id="PRU00169"/>
    </source>
</evidence>
<dbReference type="SUPFAM" id="SSF52172">
    <property type="entry name" value="CheY-like"/>
    <property type="match status" value="1"/>
</dbReference>